<dbReference type="PANTHER" id="PTHR39336">
    <property type="entry name" value="PYRIDOXAMINE PHOSPHATE OXIDASE FAMILY PROTEIN (AFU_ORTHOLOGUE AFUA_6G11440)"/>
    <property type="match status" value="1"/>
</dbReference>
<dbReference type="InterPro" id="IPR012349">
    <property type="entry name" value="Split_barrel_FMN-bd"/>
</dbReference>
<dbReference type="PANTHER" id="PTHR39336:SF3">
    <property type="entry name" value="PYRIDOXAMINE PHOSPHATE OXIDASE"/>
    <property type="match status" value="1"/>
</dbReference>
<reference evidence="1 2" key="1">
    <citation type="submission" date="2021-02" db="EMBL/GenBank/DDBJ databases">
        <title>Genome assembly of Pseudopithomyces chartarum.</title>
        <authorList>
            <person name="Jauregui R."/>
            <person name="Singh J."/>
            <person name="Voisey C."/>
        </authorList>
    </citation>
    <scope>NUCLEOTIDE SEQUENCE [LARGE SCALE GENOMIC DNA]</scope>
    <source>
        <strain evidence="1 2">AGR01</strain>
    </source>
</reference>
<evidence type="ECO:0000313" key="1">
    <source>
        <dbReference type="EMBL" id="KAK3214615.1"/>
    </source>
</evidence>
<name>A0AAN6M1G5_9PLEO</name>
<sequence length="272" mass="29643">MGVYYETIVESLRPWIMEQKMFFVGTAPLSPDGHINISPKGGKQFGILSPTQFWYLDLTGSGVETHAHLHEPHNARIVIMFISLSGPPKIVRLWGTGRPLENGTPEYDAFVRDHKVSTIPGSRSIILVDVHQCGTSCGFSIPTYEWTGWRTTLDEHFGEKERKWKEGKEEESMDRMAAVLGVQVPIQHRRAAGDEARVRVRAEERGEAVEEVEGEVGAEGVWTAARGENITGAFVCCRAVESGYRGVDGVDDGAGGGCEEGAGEGVVCVGVG</sequence>
<proteinExistence type="predicted"/>
<comment type="caution">
    <text evidence="1">The sequence shown here is derived from an EMBL/GenBank/DDBJ whole genome shotgun (WGS) entry which is preliminary data.</text>
</comment>
<evidence type="ECO:0000313" key="2">
    <source>
        <dbReference type="Proteomes" id="UP001280581"/>
    </source>
</evidence>
<evidence type="ECO:0008006" key="3">
    <source>
        <dbReference type="Google" id="ProtNLM"/>
    </source>
</evidence>
<dbReference type="Gene3D" id="2.30.110.10">
    <property type="entry name" value="Electron Transport, Fmn-binding Protein, Chain A"/>
    <property type="match status" value="1"/>
</dbReference>
<organism evidence="1 2">
    <name type="scientific">Pseudopithomyces chartarum</name>
    <dbReference type="NCBI Taxonomy" id="1892770"/>
    <lineage>
        <taxon>Eukaryota</taxon>
        <taxon>Fungi</taxon>
        <taxon>Dikarya</taxon>
        <taxon>Ascomycota</taxon>
        <taxon>Pezizomycotina</taxon>
        <taxon>Dothideomycetes</taxon>
        <taxon>Pleosporomycetidae</taxon>
        <taxon>Pleosporales</taxon>
        <taxon>Massarineae</taxon>
        <taxon>Didymosphaeriaceae</taxon>
        <taxon>Pseudopithomyces</taxon>
    </lineage>
</organism>
<protein>
    <recommendedName>
        <fullName evidence="3">Pyridoxamine 5'-phosphate oxidase putative domain-containing protein</fullName>
    </recommendedName>
</protein>
<gene>
    <name evidence="1" type="ORF">GRF29_19g781185</name>
</gene>
<accession>A0AAN6M1G5</accession>
<dbReference type="EMBL" id="WVTA01000003">
    <property type="protein sequence ID" value="KAK3214615.1"/>
    <property type="molecule type" value="Genomic_DNA"/>
</dbReference>
<keyword evidence="2" id="KW-1185">Reference proteome</keyword>
<dbReference type="Proteomes" id="UP001280581">
    <property type="component" value="Unassembled WGS sequence"/>
</dbReference>
<dbReference type="AlphaFoldDB" id="A0AAN6M1G5"/>